<sequence length="63" mass="7224">MNYLIEFEKSVQKCWVDLSIDGDPGRTTIKENATVFETLNLANECAKNLETKYRRKLNVVSAD</sequence>
<reference evidence="1 2" key="2">
    <citation type="journal article" date="2016" name="Microb. Ecol.">
        <title>Genome Characteristics of a Novel Type I Methanotroph (Sn10-6) Isolated from a Flooded Indian Rice Field.</title>
        <authorList>
            <person name="Rahalkar M.C."/>
            <person name="Pandit P.S."/>
            <person name="Dhakephalkar P.K."/>
            <person name="Pore S."/>
            <person name="Arora P."/>
            <person name="Kapse N."/>
        </authorList>
    </citation>
    <scope>NUCLEOTIDE SEQUENCE [LARGE SCALE GENOMIC DNA]</scope>
    <source>
        <strain evidence="1 2">Sn10-6</strain>
    </source>
</reference>
<dbReference type="EMBL" id="LAJX01000007">
    <property type="protein sequence ID" value="KJV07990.1"/>
    <property type="molecule type" value="Genomic_DNA"/>
</dbReference>
<dbReference type="AlphaFoldDB" id="A0A0F3IMM4"/>
<comment type="caution">
    <text evidence="1">The sequence shown here is derived from an EMBL/GenBank/DDBJ whole genome shotgun (WGS) entry which is preliminary data.</text>
</comment>
<accession>A0A0F3IMM4</accession>
<protein>
    <submittedName>
        <fullName evidence="1">Uncharacterized protein</fullName>
    </submittedName>
</protein>
<keyword evidence="2" id="KW-1185">Reference proteome</keyword>
<organism evidence="1 2">
    <name type="scientific">Methylocucumis oryzae</name>
    <dbReference type="NCBI Taxonomy" id="1632867"/>
    <lineage>
        <taxon>Bacteria</taxon>
        <taxon>Pseudomonadati</taxon>
        <taxon>Pseudomonadota</taxon>
        <taxon>Gammaproteobacteria</taxon>
        <taxon>Methylococcales</taxon>
        <taxon>Methylococcaceae</taxon>
        <taxon>Methylocucumis</taxon>
    </lineage>
</organism>
<reference evidence="2" key="1">
    <citation type="submission" date="2015-03" db="EMBL/GenBank/DDBJ databases">
        <title>Draft genome sequence of a novel methanotroph (Sn10-6) isolated from flooded ricefield rhizosphere in India.</title>
        <authorList>
            <person name="Pandit P.S."/>
            <person name="Pore S.D."/>
            <person name="Arora P."/>
            <person name="Kapse N.G."/>
            <person name="Dhakephalkar P.K."/>
            <person name="Rahalkar M.C."/>
        </authorList>
    </citation>
    <scope>NUCLEOTIDE SEQUENCE [LARGE SCALE GENOMIC DNA]</scope>
    <source>
        <strain evidence="2">Sn10-6</strain>
    </source>
</reference>
<name>A0A0F3IMM4_9GAMM</name>
<dbReference type="Proteomes" id="UP000033684">
    <property type="component" value="Unassembled WGS sequence"/>
</dbReference>
<gene>
    <name evidence="1" type="ORF">VZ94_00795</name>
</gene>
<proteinExistence type="predicted"/>
<evidence type="ECO:0000313" key="1">
    <source>
        <dbReference type="EMBL" id="KJV07990.1"/>
    </source>
</evidence>
<evidence type="ECO:0000313" key="2">
    <source>
        <dbReference type="Proteomes" id="UP000033684"/>
    </source>
</evidence>